<feature type="region of interest" description="Disordered" evidence="1">
    <location>
        <begin position="109"/>
        <end position="171"/>
    </location>
</feature>
<feature type="compositionally biased region" description="Polar residues" evidence="1">
    <location>
        <begin position="802"/>
        <end position="818"/>
    </location>
</feature>
<keyword evidence="3" id="KW-1185">Reference proteome</keyword>
<comment type="caution">
    <text evidence="2">The sequence shown here is derived from an EMBL/GenBank/DDBJ whole genome shotgun (WGS) entry which is preliminary data.</text>
</comment>
<feature type="region of interest" description="Disordered" evidence="1">
    <location>
        <begin position="69"/>
        <end position="91"/>
    </location>
</feature>
<evidence type="ECO:0000313" key="3">
    <source>
        <dbReference type="Proteomes" id="UP001153069"/>
    </source>
</evidence>
<feature type="compositionally biased region" description="Acidic residues" evidence="1">
    <location>
        <begin position="311"/>
        <end position="322"/>
    </location>
</feature>
<feature type="compositionally biased region" description="Basic and acidic residues" evidence="1">
    <location>
        <begin position="227"/>
        <end position="237"/>
    </location>
</feature>
<feature type="compositionally biased region" description="Basic residues" evidence="1">
    <location>
        <begin position="781"/>
        <end position="801"/>
    </location>
</feature>
<feature type="compositionally biased region" description="Polar residues" evidence="1">
    <location>
        <begin position="24"/>
        <end position="35"/>
    </location>
</feature>
<feature type="compositionally biased region" description="Basic and acidic residues" evidence="1">
    <location>
        <begin position="109"/>
        <end position="120"/>
    </location>
</feature>
<dbReference type="EMBL" id="CAICTM010001171">
    <property type="protein sequence ID" value="CAB9521192.1"/>
    <property type="molecule type" value="Genomic_DNA"/>
</dbReference>
<feature type="region of interest" description="Disordered" evidence="1">
    <location>
        <begin position="434"/>
        <end position="456"/>
    </location>
</feature>
<feature type="compositionally biased region" description="Low complexity" evidence="1">
    <location>
        <begin position="132"/>
        <end position="145"/>
    </location>
</feature>
<dbReference type="Proteomes" id="UP001153069">
    <property type="component" value="Unassembled WGS sequence"/>
</dbReference>
<feature type="region of interest" description="Disordered" evidence="1">
    <location>
        <begin position="216"/>
        <end position="242"/>
    </location>
</feature>
<feature type="region of interest" description="Disordered" evidence="1">
    <location>
        <begin position="384"/>
        <end position="422"/>
    </location>
</feature>
<name>A0A9N8EHF5_9STRA</name>
<proteinExistence type="predicted"/>
<feature type="compositionally biased region" description="Polar residues" evidence="1">
    <location>
        <begin position="385"/>
        <end position="394"/>
    </location>
</feature>
<feature type="compositionally biased region" description="Polar residues" evidence="1">
    <location>
        <begin position="632"/>
        <end position="658"/>
    </location>
</feature>
<feature type="compositionally biased region" description="Low complexity" evidence="1">
    <location>
        <begin position="396"/>
        <end position="410"/>
    </location>
</feature>
<evidence type="ECO:0000313" key="2">
    <source>
        <dbReference type="EMBL" id="CAB9521192.1"/>
    </source>
</evidence>
<accession>A0A9N8EHF5</accession>
<feature type="region of interest" description="Disordered" evidence="1">
    <location>
        <begin position="764"/>
        <end position="832"/>
    </location>
</feature>
<feature type="region of interest" description="Disordered" evidence="1">
    <location>
        <begin position="24"/>
        <end position="43"/>
    </location>
</feature>
<feature type="compositionally biased region" description="Low complexity" evidence="1">
    <location>
        <begin position="505"/>
        <end position="522"/>
    </location>
</feature>
<feature type="compositionally biased region" description="Polar residues" evidence="1">
    <location>
        <begin position="162"/>
        <end position="171"/>
    </location>
</feature>
<feature type="region of interest" description="Disordered" evidence="1">
    <location>
        <begin position="632"/>
        <end position="673"/>
    </location>
</feature>
<sequence>MDKLLDYSKHRACTSCTSTSTGNFLDESQSSRHSITSTTRCSSATRRSIEEALSTTERLLSLPWQCAEDNDRSTSTKRKHELDASTSSSKSLSCSDRLRFNLSLKQRQIRGEQLHKESTRKVRHVHQQQRKSTNTTSTTSTTSTSKNHPVKIQFELKKQKPRSTNSSTITEDSTVWMEDPEDRFMDVSSSAHRLHKSLLAQLHVAGRQTKNNFLQDMSTSTSSSHSICKDHTRRKEPLSTSNNNIMSSLEDSFGSLDLDFGADLEVELDDHQDISDVWDTSNHEHHRGLDHDDHTMQEDTMHSTYCIHEGEEPEEEEDEPQDEPNQGESVSEDTIQPKPKETNETLQAPPPSLLPVVTDRLNQSLPQLPTTWTPRHKSIADIAGSWNQRNQPDLLSSASRSSTSSRPPARNQSLSPVPSKSKKNQLHYLLRQQANTSSTTAGRQQQTPRSPNMSFASKSKLNKLNASMSNLLNESNSSLLAESLQRPSNHGSRKTSRASFASIHSTNSQTTSTRRNPNTTTTGNLFLDSRLRQRMRSNAHKKDDRMGSGSYQNAQWSSSSSSSTTAASTRINNTEGKASVFTSNLAMLASLTRANQNRDSTVIPPAQQQNNTPAHNDRIHQSLMMQSKLNTTTMTASPQTTNNSNTNEHPPPQWNAQWRSVGPQQQQQQRTKRANNNPFLAIINSPVGTHNQTTTRTATTLLSMMDETETPMLFNKRTKVVASDGKVAAISRSSSMASLSMSGGMDHLMMEGDDDDELATTKLVATPRDRQSEEQLSTTSSHHRRHRHNHKLDHHSQKPQRQRSGLLQEQRTNLSGSQHHLKRTTMDRRLGSSASAINLDQMAAMISRSTSAAKLRGMKRNEGSSSRANLMSDAIFYDPSHFVTGSRIRRYQSSGTLAFMLV</sequence>
<feature type="compositionally biased region" description="Low complexity" evidence="1">
    <location>
        <begin position="557"/>
        <end position="569"/>
    </location>
</feature>
<reference evidence="2" key="1">
    <citation type="submission" date="2020-06" db="EMBL/GenBank/DDBJ databases">
        <authorList>
            <consortium name="Plant Systems Biology data submission"/>
        </authorList>
    </citation>
    <scope>NUCLEOTIDE SEQUENCE</scope>
    <source>
        <strain evidence="2">D6</strain>
    </source>
</reference>
<feature type="region of interest" description="Disordered" evidence="1">
    <location>
        <begin position="310"/>
        <end position="356"/>
    </location>
</feature>
<evidence type="ECO:0000256" key="1">
    <source>
        <dbReference type="SAM" id="MobiDB-lite"/>
    </source>
</evidence>
<feature type="region of interest" description="Disordered" evidence="1">
    <location>
        <begin position="480"/>
        <end position="570"/>
    </location>
</feature>
<dbReference type="AlphaFoldDB" id="A0A9N8EHF5"/>
<protein>
    <submittedName>
        <fullName evidence="2">Uncharacterized protein</fullName>
    </submittedName>
</protein>
<organism evidence="2 3">
    <name type="scientific">Seminavis robusta</name>
    <dbReference type="NCBI Taxonomy" id="568900"/>
    <lineage>
        <taxon>Eukaryota</taxon>
        <taxon>Sar</taxon>
        <taxon>Stramenopiles</taxon>
        <taxon>Ochrophyta</taxon>
        <taxon>Bacillariophyta</taxon>
        <taxon>Bacillariophyceae</taxon>
        <taxon>Bacillariophycidae</taxon>
        <taxon>Naviculales</taxon>
        <taxon>Naviculaceae</taxon>
        <taxon>Seminavis</taxon>
    </lineage>
</organism>
<gene>
    <name evidence="2" type="ORF">SEMRO_1173_G248960.1</name>
</gene>